<feature type="transmembrane region" description="Helical" evidence="10">
    <location>
        <begin position="436"/>
        <end position="454"/>
    </location>
</feature>
<comment type="similarity">
    <text evidence="2 10">Belongs to the class VI-like SAM-binding methyltransferase superfamily. Isoprenylcysteine carboxyl methyltransferase family.</text>
</comment>
<dbReference type="KEGG" id="bbes:BESB_018430"/>
<evidence type="ECO:0000256" key="2">
    <source>
        <dbReference type="ARBA" id="ARBA00009140"/>
    </source>
</evidence>
<evidence type="ECO:0000256" key="6">
    <source>
        <dbReference type="ARBA" id="ARBA00022691"/>
    </source>
</evidence>
<dbReference type="InterPro" id="IPR025770">
    <property type="entry name" value="PPMT_MeTrfase"/>
</dbReference>
<dbReference type="STRING" id="94643.A0A2A9M3J0"/>
<evidence type="ECO:0000256" key="8">
    <source>
        <dbReference type="ARBA" id="ARBA00022989"/>
    </source>
</evidence>
<evidence type="ECO:0000256" key="10">
    <source>
        <dbReference type="RuleBase" id="RU362022"/>
    </source>
</evidence>
<reference evidence="12 13" key="1">
    <citation type="submission" date="2017-09" db="EMBL/GenBank/DDBJ databases">
        <title>Genome sequencing of Besnoitia besnoiti strain Bb-Ger1.</title>
        <authorList>
            <person name="Schares G."/>
            <person name="Venepally P."/>
            <person name="Lorenzi H.A."/>
        </authorList>
    </citation>
    <scope>NUCLEOTIDE SEQUENCE [LARGE SCALE GENOMIC DNA]</scope>
    <source>
        <strain evidence="12 13">Bb-Ger1</strain>
    </source>
</reference>
<dbReference type="PROSITE" id="PS51564">
    <property type="entry name" value="SAM_ICMT"/>
    <property type="match status" value="1"/>
</dbReference>
<keyword evidence="13" id="KW-1185">Reference proteome</keyword>
<feature type="compositionally biased region" description="Basic and acidic residues" evidence="11">
    <location>
        <begin position="150"/>
        <end position="170"/>
    </location>
</feature>
<dbReference type="EC" id="2.1.1.100" evidence="3 10"/>
<feature type="compositionally biased region" description="Low complexity" evidence="11">
    <location>
        <begin position="213"/>
        <end position="229"/>
    </location>
</feature>
<feature type="compositionally biased region" description="Polar residues" evidence="11">
    <location>
        <begin position="306"/>
        <end position="316"/>
    </location>
</feature>
<evidence type="ECO:0000256" key="11">
    <source>
        <dbReference type="SAM" id="MobiDB-lite"/>
    </source>
</evidence>
<keyword evidence="9 10" id="KW-0472">Membrane</keyword>
<dbReference type="GeneID" id="40306904"/>
<comment type="subcellular location">
    <subcellularLocation>
        <location evidence="10">Endoplasmic reticulum membrane</location>
        <topology evidence="10">Multi-pass membrane protein</topology>
    </subcellularLocation>
    <subcellularLocation>
        <location evidence="1">Membrane</location>
        <topology evidence="1">Multi-pass membrane protein</topology>
    </subcellularLocation>
</comment>
<dbReference type="GO" id="GO:0004671">
    <property type="term" value="F:protein C-terminal S-isoprenylcysteine carboxyl O-methyltransferase activity"/>
    <property type="evidence" value="ECO:0007669"/>
    <property type="project" value="UniProtKB-EC"/>
</dbReference>
<name>A0A2A9M3J0_BESBE</name>
<dbReference type="EMBL" id="NWUJ01000011">
    <property type="protein sequence ID" value="PFH32525.1"/>
    <property type="molecule type" value="Genomic_DNA"/>
</dbReference>
<accession>A0A2A9M3J0</accession>
<dbReference type="Proteomes" id="UP000224006">
    <property type="component" value="Chromosome X"/>
</dbReference>
<sequence>MASPSSSSHGSSRPQRSSGASFSSTEPFRVFSSLGAQSASLLSSLGFSPASCLSAFPLFCFVFGCLLGLCFAAATGSGLVWGPLIPLQSAALPPNSPFSSRAAAEPSPIAPHVLPWTTTLHTLAVSQHSRLYPPASARPSEEDGLAAETGGEKDSPRDREPRDRASRPADAENEDESPAGLREQKAFAQPKVDAKLCGAPTYAQPAFEAASDSSPLLRRPSPPAASGAPWGQLESLSAFSSATAANLSWLCLLLAALLPKLPQSSAPEFAIASRPRHSVFSPASSCQSWSPAGPRASVPAPAPRQTPKNAPLSSACSAAATPARESAPSASLQGADAPQQEPERDSGAAATAFQMGGGRALDEGTAKEEGRSAEWAQENTRDCVRRVVRFGGRTVFTVPEVYVQGVLLVALSCIFGFFGARSFFGCDPLWMQLEGLYLFLVASHHITEFFFVFFYHRRDLSSDCFLLNNTAAYSVALFLSVAELRLRPHLLRSLWAPKGDAAAEAAAWLAASEETPINLLRGLLAFGSRVCRGASSAFLRGMGLANKTLFSAAAGSSSRTSSGPFSLPSASSSPLDVPALPSPSLSVASTSAGIARGACLRDTVRLFTGASAPECSFMFALLSVFCVTGLLLAVGGLLLRLAAFVTAGRNFTHQIARTRLPSHSLVTRGVYGLYRHPAYTGWFYWAVGSQMALGNVLCMLLFAASSFAFFFERILYEEQLLEGMFPGGYCAYREATPSLGIPFLRAAVKHAQSGKETSQAADAKKAH</sequence>
<feature type="transmembrane region" description="Helical" evidence="10">
    <location>
        <begin position="55"/>
        <end position="81"/>
    </location>
</feature>
<dbReference type="OrthoDB" id="333751at2759"/>
<feature type="transmembrane region" description="Helical" evidence="10">
    <location>
        <begin position="401"/>
        <end position="424"/>
    </location>
</feature>
<comment type="catalytic activity">
    <reaction evidence="10">
        <text>[protein]-C-terminal S-[(2E,6E)-farnesyl]-L-cysteine + S-adenosyl-L-methionine = [protein]-C-terminal S-[(2E,6E)-farnesyl]-L-cysteine methyl ester + S-adenosyl-L-homocysteine</text>
        <dbReference type="Rhea" id="RHEA:21672"/>
        <dbReference type="Rhea" id="RHEA-COMP:12125"/>
        <dbReference type="Rhea" id="RHEA-COMP:12126"/>
        <dbReference type="ChEBI" id="CHEBI:57856"/>
        <dbReference type="ChEBI" id="CHEBI:59789"/>
        <dbReference type="ChEBI" id="CHEBI:90510"/>
        <dbReference type="ChEBI" id="CHEBI:90511"/>
        <dbReference type="EC" id="2.1.1.100"/>
    </reaction>
</comment>
<evidence type="ECO:0000256" key="9">
    <source>
        <dbReference type="ARBA" id="ARBA00023136"/>
    </source>
</evidence>
<feature type="region of interest" description="Disordered" evidence="11">
    <location>
        <begin position="131"/>
        <end position="183"/>
    </location>
</feature>
<protein>
    <recommendedName>
        <fullName evidence="3 10">Protein-S-isoprenylcysteine O-methyltransferase</fullName>
        <ecNumber evidence="3 10">2.1.1.100</ecNumber>
    </recommendedName>
</protein>
<keyword evidence="7 10" id="KW-0812">Transmembrane</keyword>
<dbReference type="InterPro" id="IPR007269">
    <property type="entry name" value="ICMT_MeTrfase"/>
</dbReference>
<feature type="transmembrane region" description="Helical" evidence="10">
    <location>
        <begin position="615"/>
        <end position="639"/>
    </location>
</feature>
<dbReference type="GO" id="GO:0032259">
    <property type="term" value="P:methylation"/>
    <property type="evidence" value="ECO:0007669"/>
    <property type="project" value="UniProtKB-KW"/>
</dbReference>
<evidence type="ECO:0000256" key="5">
    <source>
        <dbReference type="ARBA" id="ARBA00022679"/>
    </source>
</evidence>
<dbReference type="GO" id="GO:0005789">
    <property type="term" value="C:endoplasmic reticulum membrane"/>
    <property type="evidence" value="ECO:0007669"/>
    <property type="project" value="UniProtKB-SubCell"/>
</dbReference>
<evidence type="ECO:0000313" key="12">
    <source>
        <dbReference type="EMBL" id="PFH32525.1"/>
    </source>
</evidence>
<keyword evidence="6 10" id="KW-0949">S-adenosyl-L-methionine</keyword>
<feature type="region of interest" description="Disordered" evidence="11">
    <location>
        <begin position="209"/>
        <end position="230"/>
    </location>
</feature>
<comment type="caution">
    <text evidence="12">The sequence shown here is derived from an EMBL/GenBank/DDBJ whole genome shotgun (WGS) entry which is preliminary data.</text>
</comment>
<dbReference type="Pfam" id="PF04140">
    <property type="entry name" value="ICMT"/>
    <property type="match status" value="1"/>
</dbReference>
<organism evidence="12 13">
    <name type="scientific">Besnoitia besnoiti</name>
    <name type="common">Apicomplexan protozoan</name>
    <dbReference type="NCBI Taxonomy" id="94643"/>
    <lineage>
        <taxon>Eukaryota</taxon>
        <taxon>Sar</taxon>
        <taxon>Alveolata</taxon>
        <taxon>Apicomplexa</taxon>
        <taxon>Conoidasida</taxon>
        <taxon>Coccidia</taxon>
        <taxon>Eucoccidiorida</taxon>
        <taxon>Eimeriorina</taxon>
        <taxon>Sarcocystidae</taxon>
        <taxon>Besnoitia</taxon>
    </lineage>
</organism>
<feature type="compositionally biased region" description="Low complexity" evidence="11">
    <location>
        <begin position="1"/>
        <end position="19"/>
    </location>
</feature>
<dbReference type="PANTHER" id="PTHR12714:SF9">
    <property type="entry name" value="PROTEIN-S-ISOPRENYLCYSTEINE O-METHYLTRANSFERASE"/>
    <property type="match status" value="1"/>
</dbReference>
<evidence type="ECO:0000256" key="3">
    <source>
        <dbReference type="ARBA" id="ARBA00012151"/>
    </source>
</evidence>
<dbReference type="VEuPathDB" id="ToxoDB:BESB_018430"/>
<evidence type="ECO:0000256" key="4">
    <source>
        <dbReference type="ARBA" id="ARBA00022603"/>
    </source>
</evidence>
<keyword evidence="4 10" id="KW-0489">Methyltransferase</keyword>
<keyword evidence="8 10" id="KW-1133">Transmembrane helix</keyword>
<feature type="transmembrane region" description="Helical" evidence="10">
    <location>
        <begin position="682"/>
        <end position="711"/>
    </location>
</feature>
<feature type="transmembrane region" description="Helical" evidence="10">
    <location>
        <begin position="466"/>
        <end position="484"/>
    </location>
</feature>
<proteinExistence type="inferred from homology"/>
<keyword evidence="5 12" id="KW-0808">Transferase</keyword>
<evidence type="ECO:0000256" key="7">
    <source>
        <dbReference type="ARBA" id="ARBA00022692"/>
    </source>
</evidence>
<feature type="region of interest" description="Disordered" evidence="11">
    <location>
        <begin position="1"/>
        <end position="21"/>
    </location>
</feature>
<dbReference type="Gene3D" id="1.20.120.1630">
    <property type="match status" value="1"/>
</dbReference>
<dbReference type="AlphaFoldDB" id="A0A2A9M3J0"/>
<feature type="region of interest" description="Disordered" evidence="11">
    <location>
        <begin position="282"/>
        <end position="349"/>
    </location>
</feature>
<gene>
    <name evidence="12" type="ORF">BESB_018430</name>
</gene>
<dbReference type="RefSeq" id="XP_029216534.1">
    <property type="nucleotide sequence ID" value="XM_029360558.1"/>
</dbReference>
<evidence type="ECO:0000256" key="1">
    <source>
        <dbReference type="ARBA" id="ARBA00004141"/>
    </source>
</evidence>
<evidence type="ECO:0000313" key="13">
    <source>
        <dbReference type="Proteomes" id="UP000224006"/>
    </source>
</evidence>
<dbReference type="PANTHER" id="PTHR12714">
    <property type="entry name" value="PROTEIN-S ISOPRENYLCYSTEINE O-METHYLTRANSFERASE"/>
    <property type="match status" value="1"/>
</dbReference>
<keyword evidence="10" id="KW-0256">Endoplasmic reticulum</keyword>